<dbReference type="Proteomes" id="UP001201812">
    <property type="component" value="Unassembled WGS sequence"/>
</dbReference>
<keyword evidence="1" id="KW-0732">Signal</keyword>
<dbReference type="EMBL" id="JAKKPZ010000070">
    <property type="protein sequence ID" value="KAI1704238.1"/>
    <property type="molecule type" value="Genomic_DNA"/>
</dbReference>
<reference evidence="2" key="1">
    <citation type="submission" date="2022-01" db="EMBL/GenBank/DDBJ databases">
        <title>Genome Sequence Resource for Two Populations of Ditylenchus destructor, the Migratory Endoparasitic Phytonematode.</title>
        <authorList>
            <person name="Zhang H."/>
            <person name="Lin R."/>
            <person name="Xie B."/>
        </authorList>
    </citation>
    <scope>NUCLEOTIDE SEQUENCE</scope>
    <source>
        <strain evidence="2">BazhouSP</strain>
    </source>
</reference>
<gene>
    <name evidence="2" type="ORF">DdX_14357</name>
</gene>
<dbReference type="AlphaFoldDB" id="A0AAD4MRX4"/>
<evidence type="ECO:0000256" key="1">
    <source>
        <dbReference type="SAM" id="SignalP"/>
    </source>
</evidence>
<organism evidence="2 3">
    <name type="scientific">Ditylenchus destructor</name>
    <dbReference type="NCBI Taxonomy" id="166010"/>
    <lineage>
        <taxon>Eukaryota</taxon>
        <taxon>Metazoa</taxon>
        <taxon>Ecdysozoa</taxon>
        <taxon>Nematoda</taxon>
        <taxon>Chromadorea</taxon>
        <taxon>Rhabditida</taxon>
        <taxon>Tylenchina</taxon>
        <taxon>Tylenchomorpha</taxon>
        <taxon>Sphaerularioidea</taxon>
        <taxon>Anguinidae</taxon>
        <taxon>Anguininae</taxon>
        <taxon>Ditylenchus</taxon>
    </lineage>
</organism>
<evidence type="ECO:0000313" key="2">
    <source>
        <dbReference type="EMBL" id="KAI1704238.1"/>
    </source>
</evidence>
<proteinExistence type="predicted"/>
<keyword evidence="3" id="KW-1185">Reference proteome</keyword>
<sequence length="85" mass="8962">MNSAVLFRLLFAVCLLGGVMSQDVAESNCRNAGCRSDADCCADHYCNDTFNLCVATAGKCGKEKAGCKSFADCCAGYVGLVMFIL</sequence>
<comment type="caution">
    <text evidence="2">The sequence shown here is derived from an EMBL/GenBank/DDBJ whole genome shotgun (WGS) entry which is preliminary data.</text>
</comment>
<evidence type="ECO:0000313" key="3">
    <source>
        <dbReference type="Proteomes" id="UP001201812"/>
    </source>
</evidence>
<protein>
    <submittedName>
        <fullName evidence="2">Uncharacterized protein</fullName>
    </submittedName>
</protein>
<accession>A0AAD4MRX4</accession>
<name>A0AAD4MRX4_9BILA</name>
<feature type="chain" id="PRO_5041913144" evidence="1">
    <location>
        <begin position="22"/>
        <end position="85"/>
    </location>
</feature>
<feature type="signal peptide" evidence="1">
    <location>
        <begin position="1"/>
        <end position="21"/>
    </location>
</feature>